<dbReference type="OrthoDB" id="6562203at2759"/>
<protein>
    <submittedName>
        <fullName evidence="1">Uncharacterized protein</fullName>
    </submittedName>
</protein>
<proteinExistence type="predicted"/>
<dbReference type="Proteomes" id="UP000886998">
    <property type="component" value="Unassembled WGS sequence"/>
</dbReference>
<organism evidence="1 2">
    <name type="scientific">Trichonephila inaurata madagascariensis</name>
    <dbReference type="NCBI Taxonomy" id="2747483"/>
    <lineage>
        <taxon>Eukaryota</taxon>
        <taxon>Metazoa</taxon>
        <taxon>Ecdysozoa</taxon>
        <taxon>Arthropoda</taxon>
        <taxon>Chelicerata</taxon>
        <taxon>Arachnida</taxon>
        <taxon>Araneae</taxon>
        <taxon>Araneomorphae</taxon>
        <taxon>Entelegynae</taxon>
        <taxon>Araneoidea</taxon>
        <taxon>Nephilidae</taxon>
        <taxon>Trichonephila</taxon>
        <taxon>Trichonephila inaurata</taxon>
    </lineage>
</organism>
<comment type="caution">
    <text evidence="1">The sequence shown here is derived from an EMBL/GenBank/DDBJ whole genome shotgun (WGS) entry which is preliminary data.</text>
</comment>
<dbReference type="EMBL" id="BMAV01028238">
    <property type="protein sequence ID" value="GFS66278.1"/>
    <property type="molecule type" value="Genomic_DNA"/>
</dbReference>
<accession>A0A8X6J099</accession>
<evidence type="ECO:0000313" key="2">
    <source>
        <dbReference type="Proteomes" id="UP000886998"/>
    </source>
</evidence>
<evidence type="ECO:0000313" key="1">
    <source>
        <dbReference type="EMBL" id="GFS66278.1"/>
    </source>
</evidence>
<name>A0A8X6J099_9ARAC</name>
<dbReference type="AlphaFoldDB" id="A0A8X6J099"/>
<gene>
    <name evidence="1" type="ORF">TNIN_109741</name>
</gene>
<sequence>MFMIRRGTLGETTLHNANAISRHRLKGNPIKVDSQICEINAKRDFIKTITRLRTKHFRGVKIHKDGTRTYCKCNNCPVIPLPHHILNVLKFYVLWVSLEDSLPLIMIVSIRTTT</sequence>
<reference evidence="1" key="1">
    <citation type="submission" date="2020-08" db="EMBL/GenBank/DDBJ databases">
        <title>Multicomponent nature underlies the extraordinary mechanical properties of spider dragline silk.</title>
        <authorList>
            <person name="Kono N."/>
            <person name="Nakamura H."/>
            <person name="Mori M."/>
            <person name="Yoshida Y."/>
            <person name="Ohtoshi R."/>
            <person name="Malay A.D."/>
            <person name="Moran D.A.P."/>
            <person name="Tomita M."/>
            <person name="Numata K."/>
            <person name="Arakawa K."/>
        </authorList>
    </citation>
    <scope>NUCLEOTIDE SEQUENCE</scope>
</reference>
<keyword evidence="2" id="KW-1185">Reference proteome</keyword>